<name>A0A1K1SPA1_9PSEU</name>
<dbReference type="CDD" id="cd00038">
    <property type="entry name" value="CAP_ED"/>
    <property type="match status" value="1"/>
</dbReference>
<dbReference type="PROSITE" id="PS50042">
    <property type="entry name" value="CNMP_BINDING_3"/>
    <property type="match status" value="1"/>
</dbReference>
<feature type="domain" description="Cyclic nucleotide-binding" evidence="1">
    <location>
        <begin position="90"/>
        <end position="193"/>
    </location>
</feature>
<dbReference type="InterPro" id="IPR018490">
    <property type="entry name" value="cNMP-bd_dom_sf"/>
</dbReference>
<dbReference type="SUPFAM" id="SSF51206">
    <property type="entry name" value="cAMP-binding domain-like"/>
    <property type="match status" value="1"/>
</dbReference>
<dbReference type="EMBL" id="FPJG01000006">
    <property type="protein sequence ID" value="SFW86052.1"/>
    <property type="molecule type" value="Genomic_DNA"/>
</dbReference>
<dbReference type="SMART" id="SM00100">
    <property type="entry name" value="cNMP"/>
    <property type="match status" value="1"/>
</dbReference>
<dbReference type="AlphaFoldDB" id="A0A1K1SPA1"/>
<evidence type="ECO:0000313" key="2">
    <source>
        <dbReference type="EMBL" id="SFW86052.1"/>
    </source>
</evidence>
<dbReference type="RefSeq" id="WP_072479642.1">
    <property type="nucleotide sequence ID" value="NZ_FPJG01000006.1"/>
</dbReference>
<dbReference type="InterPro" id="IPR049817">
    <property type="entry name" value="Encap_f2b"/>
</dbReference>
<dbReference type="PANTHER" id="PTHR24567">
    <property type="entry name" value="CRP FAMILY TRANSCRIPTIONAL REGULATORY PROTEIN"/>
    <property type="match status" value="1"/>
</dbReference>
<dbReference type="Pfam" id="PF19307">
    <property type="entry name" value="SrpI-like"/>
    <property type="match status" value="1"/>
</dbReference>
<dbReference type="PANTHER" id="PTHR24567:SF74">
    <property type="entry name" value="HTH-TYPE TRANSCRIPTIONAL REGULATOR ARCR"/>
    <property type="match status" value="1"/>
</dbReference>
<evidence type="ECO:0000259" key="1">
    <source>
        <dbReference type="PROSITE" id="PS50042"/>
    </source>
</evidence>
<dbReference type="Proteomes" id="UP000182740">
    <property type="component" value="Unassembled WGS sequence"/>
</dbReference>
<dbReference type="InterPro" id="IPR045641">
    <property type="entry name" value="SrpI-like"/>
</dbReference>
<organism evidence="2 3">
    <name type="scientific">Amycolatopsis australiensis</name>
    <dbReference type="NCBI Taxonomy" id="546364"/>
    <lineage>
        <taxon>Bacteria</taxon>
        <taxon>Bacillati</taxon>
        <taxon>Actinomycetota</taxon>
        <taxon>Actinomycetes</taxon>
        <taxon>Pseudonocardiales</taxon>
        <taxon>Pseudonocardiaceae</taxon>
        <taxon>Amycolatopsis</taxon>
    </lineage>
</organism>
<keyword evidence="3" id="KW-1185">Reference proteome</keyword>
<sequence>MTAIEERHTPLSLSTAAARTLATTTKTIPHTRATSPRWLLSQLPWVDLPAGSYRINRRLTYILGDGKLTFSTTGAHTRVIPTELTELAPLRGFADDSALTTLADAFEQRHHEPGDTITTEHAPLDALILIAHGKITRHTTGPYGDELTLTTATTGDHLGAELLTTSTATWPYTARAATPVTTLVLPATAYTRLQDSLPTLRSHITTVLSRPKPPANTKGEAAIDLTAGHDGEPRLPGTYVDYDPAPPEYDLAVAQTLLRTHTRVTDLYNAPHDQLHHQLRLTIDALRERQEQDLITDPGFGLLHNAAPQHRITTRTGPPTPHDFDELLTRRRKTKFFLAHPRAITAFARACTRTRTYPATTTLDGKPVMAWRGVPILPSDKIPITPYGTTSILALRTGEKDNGVIGLRPETLPDQHEPGLNIRFAGTSDQAITGYLVSAYHSTAVLVPDALGILDDVEIGRP</sequence>
<accession>A0A1K1SPA1</accession>
<dbReference type="GO" id="GO:0003700">
    <property type="term" value="F:DNA-binding transcription factor activity"/>
    <property type="evidence" value="ECO:0007669"/>
    <property type="project" value="TreeGrafter"/>
</dbReference>
<gene>
    <name evidence="2" type="ORF">SAMN04489730_6294</name>
</gene>
<dbReference type="NCBIfam" id="NF041163">
    <property type="entry name" value="encap_f2b"/>
    <property type="match status" value="1"/>
</dbReference>
<proteinExistence type="predicted"/>
<protein>
    <submittedName>
        <fullName evidence="2">Cyclic nucleotide-binding domain-containing protein</fullName>
    </submittedName>
</protein>
<dbReference type="OrthoDB" id="181419at2"/>
<dbReference type="InterPro" id="IPR000595">
    <property type="entry name" value="cNMP-bd_dom"/>
</dbReference>
<dbReference type="STRING" id="546364.SAMN04489730_6294"/>
<evidence type="ECO:0000313" key="3">
    <source>
        <dbReference type="Proteomes" id="UP000182740"/>
    </source>
</evidence>
<dbReference type="InterPro" id="IPR014710">
    <property type="entry name" value="RmlC-like_jellyroll"/>
</dbReference>
<reference evidence="3" key="1">
    <citation type="submission" date="2016-11" db="EMBL/GenBank/DDBJ databases">
        <authorList>
            <person name="Varghese N."/>
            <person name="Submissions S."/>
        </authorList>
    </citation>
    <scope>NUCLEOTIDE SEQUENCE [LARGE SCALE GENOMIC DNA]</scope>
    <source>
        <strain evidence="3">DSM 44671</strain>
    </source>
</reference>
<dbReference type="GO" id="GO:0005829">
    <property type="term" value="C:cytosol"/>
    <property type="evidence" value="ECO:0007669"/>
    <property type="project" value="TreeGrafter"/>
</dbReference>
<dbReference type="Pfam" id="PF00027">
    <property type="entry name" value="cNMP_binding"/>
    <property type="match status" value="1"/>
</dbReference>
<dbReference type="Gene3D" id="2.60.120.10">
    <property type="entry name" value="Jelly Rolls"/>
    <property type="match status" value="1"/>
</dbReference>
<dbReference type="InterPro" id="IPR050397">
    <property type="entry name" value="Env_Response_Regulators"/>
</dbReference>